<comment type="caution">
    <text evidence="8">The sequence shown here is derived from an EMBL/GenBank/DDBJ whole genome shotgun (WGS) entry which is preliminary data.</text>
</comment>
<dbReference type="Pfam" id="PF00082">
    <property type="entry name" value="Peptidase_S8"/>
    <property type="match status" value="1"/>
</dbReference>
<organism evidence="8 9">
    <name type="scientific">Trichoderma harzianum</name>
    <name type="common">Hypocrea lixii</name>
    <dbReference type="NCBI Taxonomy" id="5544"/>
    <lineage>
        <taxon>Eukaryota</taxon>
        <taxon>Fungi</taxon>
        <taxon>Dikarya</taxon>
        <taxon>Ascomycota</taxon>
        <taxon>Pezizomycotina</taxon>
        <taxon>Sordariomycetes</taxon>
        <taxon>Hypocreomycetidae</taxon>
        <taxon>Hypocreales</taxon>
        <taxon>Hypocreaceae</taxon>
        <taxon>Trichoderma</taxon>
    </lineage>
</organism>
<protein>
    <recommendedName>
        <fullName evidence="7">Peptidase S8/S53 domain-containing protein</fullName>
    </recommendedName>
</protein>
<feature type="compositionally biased region" description="Basic and acidic residues" evidence="6">
    <location>
        <begin position="213"/>
        <end position="223"/>
    </location>
</feature>
<name>A0A2K0U4K0_TRIHA</name>
<dbReference type="PANTHER" id="PTHR43806">
    <property type="entry name" value="PEPTIDASE S8"/>
    <property type="match status" value="1"/>
</dbReference>
<keyword evidence="4 5" id="KW-0720">Serine protease</keyword>
<dbReference type="InterPro" id="IPR036852">
    <property type="entry name" value="Peptidase_S8/S53_dom_sf"/>
</dbReference>
<feature type="active site" description="Charge relay system" evidence="5">
    <location>
        <position position="327"/>
    </location>
</feature>
<evidence type="ECO:0000256" key="4">
    <source>
        <dbReference type="ARBA" id="ARBA00022825"/>
    </source>
</evidence>
<reference evidence="8 9" key="1">
    <citation type="submission" date="2017-02" db="EMBL/GenBank/DDBJ databases">
        <title>Genomes of Trichoderma spp. with biocontrol activity.</title>
        <authorList>
            <person name="Gardiner D."/>
            <person name="Kazan K."/>
            <person name="Vos C."/>
            <person name="Harvey P."/>
        </authorList>
    </citation>
    <scope>NUCLEOTIDE SEQUENCE [LARGE SCALE GENOMIC DNA]</scope>
    <source>
        <strain evidence="8 9">Tr1</strain>
    </source>
</reference>
<dbReference type="InterPro" id="IPR015500">
    <property type="entry name" value="Peptidase_S8_subtilisin-rel"/>
</dbReference>
<dbReference type="Gene3D" id="3.40.50.200">
    <property type="entry name" value="Peptidase S8/S53 domain"/>
    <property type="match status" value="1"/>
</dbReference>
<dbReference type="InterPro" id="IPR000209">
    <property type="entry name" value="Peptidase_S8/S53_dom"/>
</dbReference>
<dbReference type="AlphaFoldDB" id="A0A2K0U4K0"/>
<proteinExistence type="inferred from homology"/>
<evidence type="ECO:0000256" key="6">
    <source>
        <dbReference type="SAM" id="MobiDB-lite"/>
    </source>
</evidence>
<evidence type="ECO:0000256" key="2">
    <source>
        <dbReference type="ARBA" id="ARBA00022670"/>
    </source>
</evidence>
<dbReference type="SUPFAM" id="SSF52743">
    <property type="entry name" value="Subtilisin-like"/>
    <property type="match status" value="1"/>
</dbReference>
<dbReference type="OrthoDB" id="5985073at2759"/>
<dbReference type="PANTHER" id="PTHR43806:SF11">
    <property type="entry name" value="CEREVISIN-RELATED"/>
    <property type="match status" value="1"/>
</dbReference>
<evidence type="ECO:0000256" key="1">
    <source>
        <dbReference type="ARBA" id="ARBA00011073"/>
    </source>
</evidence>
<dbReference type="Proteomes" id="UP000236290">
    <property type="component" value="Unassembled WGS sequence"/>
</dbReference>
<dbReference type="PRINTS" id="PR00723">
    <property type="entry name" value="SUBTILISIN"/>
</dbReference>
<keyword evidence="2 5" id="KW-0645">Protease</keyword>
<dbReference type="InterPro" id="IPR023827">
    <property type="entry name" value="Peptidase_S8_Asp-AS"/>
</dbReference>
<dbReference type="GO" id="GO:0006508">
    <property type="term" value="P:proteolysis"/>
    <property type="evidence" value="ECO:0007669"/>
    <property type="project" value="UniProtKB-KW"/>
</dbReference>
<gene>
    <name evidence="8" type="ORF">THARTR1_06758</name>
</gene>
<feature type="domain" description="Peptidase S8/S53" evidence="7">
    <location>
        <begin position="321"/>
        <end position="553"/>
    </location>
</feature>
<dbReference type="PROSITE" id="PS51892">
    <property type="entry name" value="SUBTILASE"/>
    <property type="match status" value="1"/>
</dbReference>
<accession>A0A2K0U4K0</accession>
<feature type="region of interest" description="Disordered" evidence="6">
    <location>
        <begin position="213"/>
        <end position="252"/>
    </location>
</feature>
<dbReference type="PROSITE" id="PS00136">
    <property type="entry name" value="SUBTILASE_ASP"/>
    <property type="match status" value="1"/>
</dbReference>
<evidence type="ECO:0000313" key="8">
    <source>
        <dbReference type="EMBL" id="PNP52694.1"/>
    </source>
</evidence>
<dbReference type="GO" id="GO:0004252">
    <property type="term" value="F:serine-type endopeptidase activity"/>
    <property type="evidence" value="ECO:0007669"/>
    <property type="project" value="UniProtKB-UniRule"/>
</dbReference>
<comment type="similarity">
    <text evidence="1 5">Belongs to the peptidase S8 family.</text>
</comment>
<feature type="active site" description="Charge relay system" evidence="5">
    <location>
        <position position="538"/>
    </location>
</feature>
<dbReference type="InterPro" id="IPR050131">
    <property type="entry name" value="Peptidase_S8_subtilisin-like"/>
</dbReference>
<sequence>MLSRPVAPPYCLPSAWSGEEPGRPNLLVYASVTSIESVISADITESASIIIAESIAEDAIIVYGAPEILVAGSIVLAAAGLFDKLFHIIFSHHDNGGGSSPGQSSTASITIPVVTKTSTTTKAPLPTGIPTERIVAFNEDMTSGQFILAIAGLSLNGNTITDFILSDKISFYAILGNIFDADTLALGKHPLLAGIGRNGVGLFDDVDQDAAAARKRDADEINHDTPASQPEPRLKQREQNNPVRDYYPASNGSYDDVSMVVRRDLQPNNAREEVLTDPFGPVENEPFALQWLSSLWAQNGLEGNYIGNNRYLIDQSITAPVKVFLIDSGVDRRHPEFNHPNYPQAFSEVIDVTGGAAEDTRGHGTAMAGNVAGAVCGVHKTAQLVPVKVGNGEYRLWSVIRGLEEILLSQFGNSRPLCVVTMSFYILPDDILESLLTSPLNDPLRPVIERLPNNNCVVTMSGGNFANGNIDDHYPRGYGGQSTPYIVVGATDANGQREPYSSVGDPLNLGLMTLFVMGKQVLRPKNGDFGYVHQDGTSSATAMTAGMAARLLARGVPVNAVKGALINMGIALKGIAWPLNANGVFVPRGGIDIQVPCTSPVQGTAVATPTYTSIRGAANLIAEVTANFQNLNTMTAVCHSQTSHAPAVLPTETT</sequence>
<evidence type="ECO:0000256" key="5">
    <source>
        <dbReference type="PROSITE-ProRule" id="PRU01240"/>
    </source>
</evidence>
<evidence type="ECO:0000256" key="3">
    <source>
        <dbReference type="ARBA" id="ARBA00022801"/>
    </source>
</evidence>
<evidence type="ECO:0000313" key="9">
    <source>
        <dbReference type="Proteomes" id="UP000236290"/>
    </source>
</evidence>
<feature type="active site" description="Charge relay system" evidence="5">
    <location>
        <position position="363"/>
    </location>
</feature>
<evidence type="ECO:0000259" key="7">
    <source>
        <dbReference type="Pfam" id="PF00082"/>
    </source>
</evidence>
<keyword evidence="3 5" id="KW-0378">Hydrolase</keyword>
<dbReference type="EMBL" id="MTYI01000097">
    <property type="protein sequence ID" value="PNP52694.1"/>
    <property type="molecule type" value="Genomic_DNA"/>
</dbReference>